<feature type="non-terminal residue" evidence="2">
    <location>
        <position position="517"/>
    </location>
</feature>
<protein>
    <recommendedName>
        <fullName evidence="4">Acyltransferase 3 domain-containing protein</fullName>
    </recommendedName>
</protein>
<reference evidence="2 3" key="1">
    <citation type="journal article" date="2015" name="Genome Biol. Evol.">
        <title>The genome of winter moth (Operophtera brumata) provides a genomic perspective on sexual dimorphism and phenology.</title>
        <authorList>
            <person name="Derks M.F."/>
            <person name="Smit S."/>
            <person name="Salis L."/>
            <person name="Schijlen E."/>
            <person name="Bossers A."/>
            <person name="Mateman C."/>
            <person name="Pijl A.S."/>
            <person name="de Ridder D."/>
            <person name="Groenen M.A."/>
            <person name="Visser M.E."/>
            <person name="Megens H.J."/>
        </authorList>
    </citation>
    <scope>NUCLEOTIDE SEQUENCE [LARGE SCALE GENOMIC DNA]</scope>
    <source>
        <strain evidence="2">WM2013NL</strain>
        <tissue evidence="2">Head and thorax</tissue>
    </source>
</reference>
<evidence type="ECO:0000256" key="1">
    <source>
        <dbReference type="SAM" id="Phobius"/>
    </source>
</evidence>
<accession>A0A0L7LF62</accession>
<gene>
    <name evidence="2" type="ORF">OBRU01_08986</name>
</gene>
<keyword evidence="1" id="KW-0472">Membrane</keyword>
<dbReference type="InterPro" id="IPR052728">
    <property type="entry name" value="O2_lipid_transport_reg"/>
</dbReference>
<feature type="transmembrane region" description="Helical" evidence="1">
    <location>
        <begin position="118"/>
        <end position="139"/>
    </location>
</feature>
<dbReference type="STRING" id="104452.A0A0L7LF62"/>
<feature type="transmembrane region" description="Helical" evidence="1">
    <location>
        <begin position="184"/>
        <end position="205"/>
    </location>
</feature>
<organism evidence="2 3">
    <name type="scientific">Operophtera brumata</name>
    <name type="common">Winter moth</name>
    <name type="synonym">Phalaena brumata</name>
    <dbReference type="NCBI Taxonomy" id="104452"/>
    <lineage>
        <taxon>Eukaryota</taxon>
        <taxon>Metazoa</taxon>
        <taxon>Ecdysozoa</taxon>
        <taxon>Arthropoda</taxon>
        <taxon>Hexapoda</taxon>
        <taxon>Insecta</taxon>
        <taxon>Pterygota</taxon>
        <taxon>Neoptera</taxon>
        <taxon>Endopterygota</taxon>
        <taxon>Lepidoptera</taxon>
        <taxon>Glossata</taxon>
        <taxon>Ditrysia</taxon>
        <taxon>Geometroidea</taxon>
        <taxon>Geometridae</taxon>
        <taxon>Larentiinae</taxon>
        <taxon>Operophtera</taxon>
    </lineage>
</organism>
<feature type="transmembrane region" description="Helical" evidence="1">
    <location>
        <begin position="380"/>
        <end position="399"/>
    </location>
</feature>
<dbReference type="AlphaFoldDB" id="A0A0L7LF62"/>
<evidence type="ECO:0000313" key="2">
    <source>
        <dbReference type="EMBL" id="KOB74163.1"/>
    </source>
</evidence>
<feature type="transmembrane region" description="Helical" evidence="1">
    <location>
        <begin position="405"/>
        <end position="428"/>
    </location>
</feature>
<feature type="transmembrane region" description="Helical" evidence="1">
    <location>
        <begin position="267"/>
        <end position="287"/>
    </location>
</feature>
<feature type="transmembrane region" description="Helical" evidence="1">
    <location>
        <begin position="449"/>
        <end position="471"/>
    </location>
</feature>
<feature type="transmembrane region" description="Helical" evidence="1">
    <location>
        <begin position="225"/>
        <end position="246"/>
    </location>
</feature>
<comment type="caution">
    <text evidence="2">The sequence shown here is derived from an EMBL/GenBank/DDBJ whole genome shotgun (WGS) entry which is preliminary data.</text>
</comment>
<name>A0A0L7LF62_OPEBR</name>
<feature type="non-terminal residue" evidence="2">
    <location>
        <position position="1"/>
    </location>
</feature>
<dbReference type="PANTHER" id="PTHR11161">
    <property type="entry name" value="O-ACYLTRANSFERASE"/>
    <property type="match status" value="1"/>
</dbReference>
<dbReference type="PANTHER" id="PTHR11161:SF0">
    <property type="entry name" value="O-ACYLTRANSFERASE LIKE PROTEIN"/>
    <property type="match status" value="1"/>
</dbReference>
<feature type="transmembrane region" description="Helical" evidence="1">
    <location>
        <begin position="483"/>
        <end position="505"/>
    </location>
</feature>
<sequence>MPRLFQLDDYEECFSSKRGAFCLGSFDLLEHSNQRLLQQVQDFSKDKYHFNHTHIHRGLCITTHCAHIEAPTLRSRFEQCVGNITSTNYGLQTNLTHLEYCKTAKQGGRRPVDRLDMWFAWICGAIVLINIIGTAYDVFKSSESKPNKFLMTWSLCVNWRRLTADYSDGDPRLSALKPVQGMKALTMLLIMMAHSVLAHHITYIYNPLFFEKASHKPMSAYFQNGTSIVQTFIMASSFLLAYNLLLHSENSKRPLSLGMFPKSLLHRITRISPVYLFVLGMAVTWWYHVADGPLWDPLVGGECDRCRDKWWTQALFINNLVRPDVRYMRTQFKDEASFTWLYQAPWDSLPSALIGLFVAFLHHQLQSQGYKPGDSLVIRILYRVNVPCMFFWVFAGYFMKDVSSPAWVALYAALDRPVFMSLTAFAMYGFFNKIDSLWWRFLSWRGWEVLGRMSLSIYLVHWLHALTVLAVRPQPSPVSVYDIGGHFLWTVFVSYPSAVLLHLFVELPAQKFLQAIF</sequence>
<evidence type="ECO:0008006" key="4">
    <source>
        <dbReference type="Google" id="ProtNLM"/>
    </source>
</evidence>
<evidence type="ECO:0000313" key="3">
    <source>
        <dbReference type="Proteomes" id="UP000037510"/>
    </source>
</evidence>
<dbReference type="EMBL" id="JTDY01001334">
    <property type="protein sequence ID" value="KOB74163.1"/>
    <property type="molecule type" value="Genomic_DNA"/>
</dbReference>
<keyword evidence="3" id="KW-1185">Reference proteome</keyword>
<dbReference type="Proteomes" id="UP000037510">
    <property type="component" value="Unassembled WGS sequence"/>
</dbReference>
<proteinExistence type="predicted"/>
<keyword evidence="1" id="KW-0812">Transmembrane</keyword>
<feature type="transmembrane region" description="Helical" evidence="1">
    <location>
        <begin position="340"/>
        <end position="360"/>
    </location>
</feature>
<keyword evidence="1" id="KW-1133">Transmembrane helix</keyword>